<sequence length="77" mass="8392">MGKNRRAPPALPAAASKRQAEDPSEGQSKRARTEDNDKSETTNDVAPMDTSNATSQQQQQQQPGSTPLRVRDDQRAS</sequence>
<evidence type="ECO:0000256" key="1">
    <source>
        <dbReference type="SAM" id="MobiDB-lite"/>
    </source>
</evidence>
<dbReference type="AlphaFoldDB" id="A0A0D2UTI8"/>
<reference evidence="3" key="1">
    <citation type="submission" date="2011-02" db="EMBL/GenBank/DDBJ databases">
        <title>The Genome Sequence of Capsaspora owczarzaki ATCC 30864.</title>
        <authorList>
            <person name="Russ C."/>
            <person name="Cuomo C."/>
            <person name="Burger G."/>
            <person name="Gray M.W."/>
            <person name="Holland P.W.H."/>
            <person name="King N."/>
            <person name="Lang F.B.F."/>
            <person name="Roger A.J."/>
            <person name="Ruiz-Trillo I."/>
            <person name="Young S.K."/>
            <person name="Zeng Q."/>
            <person name="Gargeya S."/>
            <person name="Alvarado L."/>
            <person name="Berlin A."/>
            <person name="Chapman S.B."/>
            <person name="Chen Z."/>
            <person name="Freedman E."/>
            <person name="Gellesch M."/>
            <person name="Goldberg J."/>
            <person name="Griggs A."/>
            <person name="Gujja S."/>
            <person name="Heilman E."/>
            <person name="Heiman D."/>
            <person name="Howarth C."/>
            <person name="Mehta T."/>
            <person name="Neiman D."/>
            <person name="Pearson M."/>
            <person name="Roberts A."/>
            <person name="Saif S."/>
            <person name="Shea T."/>
            <person name="Shenoy N."/>
            <person name="Sisk P."/>
            <person name="Stolte C."/>
            <person name="Sykes S."/>
            <person name="White J."/>
            <person name="Yandava C."/>
            <person name="Haas B."/>
            <person name="Nusbaum C."/>
            <person name="Birren B."/>
        </authorList>
    </citation>
    <scope>NUCLEOTIDE SEQUENCE</scope>
    <source>
        <strain evidence="3">ATCC 30864</strain>
    </source>
</reference>
<keyword evidence="3" id="KW-1185">Reference proteome</keyword>
<dbReference type="InParanoid" id="A0A0D2UTI8"/>
<name>A0A0D2UTI8_CAPO3</name>
<feature type="compositionally biased region" description="Basic and acidic residues" evidence="1">
    <location>
        <begin position="27"/>
        <end position="41"/>
    </location>
</feature>
<evidence type="ECO:0000313" key="3">
    <source>
        <dbReference type="Proteomes" id="UP000008743"/>
    </source>
</evidence>
<protein>
    <submittedName>
        <fullName evidence="2">Uncharacterized protein</fullName>
    </submittedName>
</protein>
<dbReference type="Proteomes" id="UP000008743">
    <property type="component" value="Unassembled WGS sequence"/>
</dbReference>
<accession>A0A0D2UTI8</accession>
<dbReference type="EMBL" id="KE346381">
    <property type="protein sequence ID" value="KJE98301.1"/>
    <property type="molecule type" value="Genomic_DNA"/>
</dbReference>
<organism evidence="2 3">
    <name type="scientific">Capsaspora owczarzaki (strain ATCC 30864)</name>
    <dbReference type="NCBI Taxonomy" id="595528"/>
    <lineage>
        <taxon>Eukaryota</taxon>
        <taxon>Filasterea</taxon>
        <taxon>Capsaspora</taxon>
    </lineage>
</organism>
<proteinExistence type="predicted"/>
<gene>
    <name evidence="2" type="ORF">CAOG_009203</name>
</gene>
<feature type="region of interest" description="Disordered" evidence="1">
    <location>
        <begin position="1"/>
        <end position="77"/>
    </location>
</feature>
<evidence type="ECO:0000313" key="2">
    <source>
        <dbReference type="EMBL" id="KJE98301.1"/>
    </source>
</evidence>